<dbReference type="HAMAP" id="MF_00105">
    <property type="entry name" value="GreA_GreB"/>
    <property type="match status" value="1"/>
</dbReference>
<organism evidence="12 13">
    <name type="scientific">Furfurilactobacillus siliginis</name>
    <dbReference type="NCBI Taxonomy" id="348151"/>
    <lineage>
        <taxon>Bacteria</taxon>
        <taxon>Bacillati</taxon>
        <taxon>Bacillota</taxon>
        <taxon>Bacilli</taxon>
        <taxon>Lactobacillales</taxon>
        <taxon>Lactobacillaceae</taxon>
        <taxon>Furfurilactobacillus</taxon>
    </lineage>
</organism>
<dbReference type="NCBIfam" id="NF001263">
    <property type="entry name" value="PRK00226.1-4"/>
    <property type="match status" value="1"/>
</dbReference>
<sequence length="159" mass="17642">MSLTINSMTPAGYQQIKDQIRQLELDRPGRIKQLQEARALGDLSENAEYSAAKRDLRHLESRLRYLNKLLQYAEVQEPTTSAIVDLGKFVTIRFAEDDMDTYQIVGKFEADLAASKLSFDSPLGRAVLAHSVGDTVTVDAPNGAYDVTITAIISDPRIL</sequence>
<keyword evidence="12" id="KW-0648">Protein biosynthesis</keyword>
<dbReference type="OrthoDB" id="9808774at2"/>
<evidence type="ECO:0000256" key="3">
    <source>
        <dbReference type="ARBA" id="ARBA00023015"/>
    </source>
</evidence>
<dbReference type="InterPro" id="IPR001437">
    <property type="entry name" value="Tscrpt_elong_fac_GreA/B_C"/>
</dbReference>
<keyword evidence="5 8" id="KW-0804">Transcription</keyword>
<feature type="domain" description="Transcription elongation factor GreA/GreB N-terminal" evidence="10">
    <location>
        <begin position="7"/>
        <end position="75"/>
    </location>
</feature>
<dbReference type="AlphaFoldDB" id="A0A0R2L6L4"/>
<evidence type="ECO:0000259" key="10">
    <source>
        <dbReference type="Pfam" id="PF03449"/>
    </source>
</evidence>
<comment type="similarity">
    <text evidence="1 8">Belongs to the GreA/GreB family.</text>
</comment>
<dbReference type="GO" id="GO:0032784">
    <property type="term" value="P:regulation of DNA-templated transcription elongation"/>
    <property type="evidence" value="ECO:0007669"/>
    <property type="project" value="UniProtKB-UniRule"/>
</dbReference>
<name>A0A0R2L6L4_9LACO</name>
<evidence type="ECO:0000313" key="13">
    <source>
        <dbReference type="Proteomes" id="UP000051139"/>
    </source>
</evidence>
<dbReference type="GO" id="GO:0003677">
    <property type="term" value="F:DNA binding"/>
    <property type="evidence" value="ECO:0007669"/>
    <property type="project" value="UniProtKB-UniRule"/>
</dbReference>
<comment type="function">
    <text evidence="6 8">Necessary for efficient RNA polymerase transcription elongation past template-encoded arresting sites. The arresting sites in DNA have the property of trapping a certain fraction of elongating RNA polymerases that pass through, resulting in locked ternary complexes. Cleavage of the nascent transcript by cleavage factors such as GreA or GreB allows the resumption of elongation from the new 3'terminus. GreA releases sequences of 2 to 3 nucleotides.</text>
</comment>
<evidence type="ECO:0000256" key="7">
    <source>
        <dbReference type="ARBA" id="ARBA00030776"/>
    </source>
</evidence>
<dbReference type="InterPro" id="IPR036805">
    <property type="entry name" value="Tscrpt_elong_fac_GreA/B_N_sf"/>
</dbReference>
<dbReference type="InterPro" id="IPR028624">
    <property type="entry name" value="Tscrpt_elong_fac_GreA/B"/>
</dbReference>
<dbReference type="InterPro" id="IPR022691">
    <property type="entry name" value="Tscrpt_elong_fac_GreA/B_N"/>
</dbReference>
<evidence type="ECO:0000256" key="5">
    <source>
        <dbReference type="ARBA" id="ARBA00023163"/>
    </source>
</evidence>
<dbReference type="SUPFAM" id="SSF54534">
    <property type="entry name" value="FKBP-like"/>
    <property type="match status" value="1"/>
</dbReference>
<evidence type="ECO:0000256" key="2">
    <source>
        <dbReference type="ARBA" id="ARBA00013729"/>
    </source>
</evidence>
<evidence type="ECO:0000259" key="9">
    <source>
        <dbReference type="Pfam" id="PF01272"/>
    </source>
</evidence>
<dbReference type="STRING" id="348151.IV55_GL000142"/>
<dbReference type="Proteomes" id="UP000051139">
    <property type="component" value="Unassembled WGS sequence"/>
</dbReference>
<dbReference type="PROSITE" id="PS00830">
    <property type="entry name" value="GREAB_2"/>
    <property type="match status" value="1"/>
</dbReference>
<dbReference type="GO" id="GO:0070063">
    <property type="term" value="F:RNA polymerase binding"/>
    <property type="evidence" value="ECO:0007669"/>
    <property type="project" value="InterPro"/>
</dbReference>
<feature type="domain" description="Transcription elongation factor GreA/GreB C-terminal" evidence="9">
    <location>
        <begin position="83"/>
        <end position="152"/>
    </location>
</feature>
<reference evidence="11 14" key="2">
    <citation type="submission" date="2019-07" db="EMBL/GenBank/DDBJ databases">
        <title>Whole genome shotgun sequence of Lactobacillus siliginis NBRC 101315.</title>
        <authorList>
            <person name="Hosoyama A."/>
            <person name="Uohara A."/>
            <person name="Ohji S."/>
            <person name="Ichikawa N."/>
        </authorList>
    </citation>
    <scope>NUCLEOTIDE SEQUENCE [LARGE SCALE GENOMIC DNA]</scope>
    <source>
        <strain evidence="11 14">NBRC 101315</strain>
    </source>
</reference>
<dbReference type="Gene3D" id="1.10.287.180">
    <property type="entry name" value="Transcription elongation factor, GreA/GreB, N-terminal domain"/>
    <property type="match status" value="1"/>
</dbReference>
<dbReference type="InterPro" id="IPR018151">
    <property type="entry name" value="TF_GreA/GreB_CS"/>
</dbReference>
<dbReference type="PANTHER" id="PTHR30437">
    <property type="entry name" value="TRANSCRIPTION ELONGATION FACTOR GREA"/>
    <property type="match status" value="1"/>
</dbReference>
<gene>
    <name evidence="8 11" type="primary">greA</name>
    <name evidence="12" type="ORF">IV55_GL000142</name>
    <name evidence="11" type="ORF">LSI01_14420</name>
</gene>
<dbReference type="PIRSF" id="PIRSF006092">
    <property type="entry name" value="GreA_GreB"/>
    <property type="match status" value="1"/>
</dbReference>
<dbReference type="SUPFAM" id="SSF46557">
    <property type="entry name" value="GreA transcript cleavage protein, N-terminal domain"/>
    <property type="match status" value="1"/>
</dbReference>
<evidence type="ECO:0000313" key="12">
    <source>
        <dbReference type="EMBL" id="KRN97218.1"/>
    </source>
</evidence>
<keyword evidence="12" id="KW-0251">Elongation factor</keyword>
<evidence type="ECO:0000313" key="11">
    <source>
        <dbReference type="EMBL" id="GEK29131.1"/>
    </source>
</evidence>
<evidence type="ECO:0000256" key="8">
    <source>
        <dbReference type="HAMAP-Rule" id="MF_00105"/>
    </source>
</evidence>
<evidence type="ECO:0000256" key="1">
    <source>
        <dbReference type="ARBA" id="ARBA00008213"/>
    </source>
</evidence>
<evidence type="ECO:0000256" key="4">
    <source>
        <dbReference type="ARBA" id="ARBA00023125"/>
    </source>
</evidence>
<dbReference type="EMBL" id="JQCB01000001">
    <property type="protein sequence ID" value="KRN97218.1"/>
    <property type="molecule type" value="Genomic_DNA"/>
</dbReference>
<reference evidence="12 13" key="1">
    <citation type="journal article" date="2015" name="Genome Announc.">
        <title>Expanding the biotechnology potential of lactobacilli through comparative genomics of 213 strains and associated genera.</title>
        <authorList>
            <person name="Sun Z."/>
            <person name="Harris H.M."/>
            <person name="McCann A."/>
            <person name="Guo C."/>
            <person name="Argimon S."/>
            <person name="Zhang W."/>
            <person name="Yang X."/>
            <person name="Jeffery I.B."/>
            <person name="Cooney J.C."/>
            <person name="Kagawa T.F."/>
            <person name="Liu W."/>
            <person name="Song Y."/>
            <person name="Salvetti E."/>
            <person name="Wrobel A."/>
            <person name="Rasinkangas P."/>
            <person name="Parkhill J."/>
            <person name="Rea M.C."/>
            <person name="O'Sullivan O."/>
            <person name="Ritari J."/>
            <person name="Douillard F.P."/>
            <person name="Paul Ross R."/>
            <person name="Yang R."/>
            <person name="Briner A.E."/>
            <person name="Felis G.E."/>
            <person name="de Vos W.M."/>
            <person name="Barrangou R."/>
            <person name="Klaenhammer T.R."/>
            <person name="Caufield P.W."/>
            <person name="Cui Y."/>
            <person name="Zhang H."/>
            <person name="O'Toole P.W."/>
        </authorList>
    </citation>
    <scope>NUCLEOTIDE SEQUENCE [LARGE SCALE GENOMIC DNA]</scope>
    <source>
        <strain evidence="12 13">DSM 22696</strain>
    </source>
</reference>
<evidence type="ECO:0000256" key="6">
    <source>
        <dbReference type="ARBA" id="ARBA00024916"/>
    </source>
</evidence>
<dbReference type="PATRIC" id="fig|348151.3.peg.146"/>
<keyword evidence="4 8" id="KW-0238">DNA-binding</keyword>
<proteinExistence type="inferred from homology"/>
<dbReference type="EMBL" id="BJUD01000033">
    <property type="protein sequence ID" value="GEK29131.1"/>
    <property type="molecule type" value="Genomic_DNA"/>
</dbReference>
<protein>
    <recommendedName>
        <fullName evidence="2 8">Transcription elongation factor GreA</fullName>
    </recommendedName>
    <alternativeName>
        <fullName evidence="7 8">Transcript cleavage factor GreA</fullName>
    </alternativeName>
</protein>
<dbReference type="Pfam" id="PF03449">
    <property type="entry name" value="GreA_GreB_N"/>
    <property type="match status" value="1"/>
</dbReference>
<dbReference type="Proteomes" id="UP000321429">
    <property type="component" value="Unassembled WGS sequence"/>
</dbReference>
<accession>A0A0R2L6L4</accession>
<dbReference type="PANTHER" id="PTHR30437:SF4">
    <property type="entry name" value="TRANSCRIPTION ELONGATION FACTOR GREA"/>
    <property type="match status" value="1"/>
</dbReference>
<dbReference type="FunFam" id="1.10.287.180:FF:000001">
    <property type="entry name" value="Transcription elongation factor GreA"/>
    <property type="match status" value="1"/>
</dbReference>
<dbReference type="InterPro" id="IPR036953">
    <property type="entry name" value="GreA/GreB_C_sf"/>
</dbReference>
<dbReference type="Pfam" id="PF01272">
    <property type="entry name" value="GreA_GreB"/>
    <property type="match status" value="1"/>
</dbReference>
<dbReference type="GO" id="GO:0003746">
    <property type="term" value="F:translation elongation factor activity"/>
    <property type="evidence" value="ECO:0007669"/>
    <property type="project" value="UniProtKB-KW"/>
</dbReference>
<dbReference type="InterPro" id="IPR023459">
    <property type="entry name" value="Tscrpt_elong_fac_GreA/B_fam"/>
</dbReference>
<comment type="caution">
    <text evidence="12">The sequence shown here is derived from an EMBL/GenBank/DDBJ whole genome shotgun (WGS) entry which is preliminary data.</text>
</comment>
<dbReference type="Gene3D" id="3.10.50.30">
    <property type="entry name" value="Transcription elongation factor, GreA/GreB, C-terminal domain"/>
    <property type="match status" value="1"/>
</dbReference>
<dbReference type="GO" id="GO:0006354">
    <property type="term" value="P:DNA-templated transcription elongation"/>
    <property type="evidence" value="ECO:0007669"/>
    <property type="project" value="TreeGrafter"/>
</dbReference>
<keyword evidence="3 8" id="KW-0805">Transcription regulation</keyword>
<evidence type="ECO:0000313" key="14">
    <source>
        <dbReference type="Proteomes" id="UP000321429"/>
    </source>
</evidence>
<keyword evidence="13" id="KW-1185">Reference proteome</keyword>
<dbReference type="RefSeq" id="WP_057808478.1">
    <property type="nucleotide sequence ID" value="NZ_BJUD01000033.1"/>
</dbReference>